<dbReference type="InterPro" id="IPR014718">
    <property type="entry name" value="GH-type_carb-bd"/>
</dbReference>
<dbReference type="Gene3D" id="2.70.98.10">
    <property type="match status" value="1"/>
</dbReference>
<dbReference type="CDD" id="cd09019">
    <property type="entry name" value="galactose_mutarotase_like"/>
    <property type="match status" value="1"/>
</dbReference>
<dbReference type="GO" id="GO:0030246">
    <property type="term" value="F:carbohydrate binding"/>
    <property type="evidence" value="ECO:0007669"/>
    <property type="project" value="InterPro"/>
</dbReference>
<evidence type="ECO:0000256" key="6">
    <source>
        <dbReference type="ARBA" id="ARBA00023235"/>
    </source>
</evidence>
<keyword evidence="6" id="KW-0413">Isomerase</keyword>
<evidence type="ECO:0000256" key="9">
    <source>
        <dbReference type="PIRSR" id="PIRSR005096-3"/>
    </source>
</evidence>
<evidence type="ECO:0000256" key="5">
    <source>
        <dbReference type="ARBA" id="ARBA00022837"/>
    </source>
</evidence>
<evidence type="ECO:0000256" key="3">
    <source>
        <dbReference type="ARBA" id="ARBA00006206"/>
    </source>
</evidence>
<proteinExistence type="inferred from homology"/>
<evidence type="ECO:0000256" key="4">
    <source>
        <dbReference type="ARBA" id="ARBA00011245"/>
    </source>
</evidence>
<comment type="subunit">
    <text evidence="4">Monomer.</text>
</comment>
<dbReference type="GO" id="GO:0006006">
    <property type="term" value="P:glucose metabolic process"/>
    <property type="evidence" value="ECO:0007669"/>
    <property type="project" value="TreeGrafter"/>
</dbReference>
<comment type="pathway">
    <text evidence="2">Carbohydrate metabolism; hexose metabolism.</text>
</comment>
<dbReference type="RefSeq" id="WP_138853091.1">
    <property type="nucleotide sequence ID" value="NZ_CP040710.1"/>
</dbReference>
<dbReference type="Pfam" id="PF01263">
    <property type="entry name" value="Aldose_epim"/>
    <property type="match status" value="1"/>
</dbReference>
<accession>A0A5B7SQC3</accession>
<dbReference type="SUPFAM" id="SSF74650">
    <property type="entry name" value="Galactose mutarotase-like"/>
    <property type="match status" value="1"/>
</dbReference>
<keyword evidence="7" id="KW-0119">Carbohydrate metabolism</keyword>
<evidence type="ECO:0000256" key="7">
    <source>
        <dbReference type="ARBA" id="ARBA00023277"/>
    </source>
</evidence>
<keyword evidence="5" id="KW-0106">Calcium</keyword>
<feature type="active site" description="Proton acceptor" evidence="8">
    <location>
        <position position="266"/>
    </location>
</feature>
<feature type="binding site" evidence="9">
    <location>
        <begin position="161"/>
        <end position="163"/>
    </location>
    <ligand>
        <name>beta-D-galactose</name>
        <dbReference type="ChEBI" id="CHEBI:27667"/>
    </ligand>
</feature>
<protein>
    <submittedName>
        <fullName evidence="10">Galactose mutarotase</fullName>
    </submittedName>
</protein>
<comment type="similarity">
    <text evidence="3">Belongs to the aldose epimerase family.</text>
</comment>
<dbReference type="KEGG" id="asag:FGM00_11745"/>
<dbReference type="GO" id="GO:0004034">
    <property type="term" value="F:aldose 1-epimerase activity"/>
    <property type="evidence" value="ECO:0007669"/>
    <property type="project" value="TreeGrafter"/>
</dbReference>
<dbReference type="EMBL" id="CP040710">
    <property type="protein sequence ID" value="QCX00747.1"/>
    <property type="molecule type" value="Genomic_DNA"/>
</dbReference>
<dbReference type="Proteomes" id="UP000310017">
    <property type="component" value="Chromosome"/>
</dbReference>
<dbReference type="InterPro" id="IPR008183">
    <property type="entry name" value="Aldose_1/G6P_1-epimerase"/>
</dbReference>
<evidence type="ECO:0000313" key="10">
    <source>
        <dbReference type="EMBL" id="QCX00747.1"/>
    </source>
</evidence>
<organism evidence="10 11">
    <name type="scientific">Aggregatimonas sangjinii</name>
    <dbReference type="NCBI Taxonomy" id="2583587"/>
    <lineage>
        <taxon>Bacteria</taxon>
        <taxon>Pseudomonadati</taxon>
        <taxon>Bacteroidota</taxon>
        <taxon>Flavobacteriia</taxon>
        <taxon>Flavobacteriales</taxon>
        <taxon>Flavobacteriaceae</taxon>
        <taxon>Aggregatimonas</taxon>
    </lineage>
</organism>
<dbReference type="OrthoDB" id="9779408at2"/>
<dbReference type="InterPro" id="IPR011013">
    <property type="entry name" value="Gal_mutarotase_sf_dom"/>
</dbReference>
<sequence length="301" mass="34090">MKQLTISTPHITLIVLNYGAIIQKLLVKDANGNTVNVVMGHDNAADYLTDERYLGAVVGRYAGRISNGSFELDRQIYHLHQENGVHLHGGKEGFSKKYWTFEDVHYGNEPYIKLSYTSAHLEEGYPGNVKVSVTYKLKHNQLHMVYEATTDRTTVINLTNHSYFRLDDAPNLAAHKLQLNCSKYAELDAKLVPTGKLLSVRKTEMDFREPANLGNISLNHPFLVDRSTRIAARMSSRFLGIMMEVLTDQPVLIVYTPPDMPAICFEAQNFPDAPNRPKFPSSVLRPNDVYTQATQYRFDVL</sequence>
<reference evidence="10 11" key="1">
    <citation type="submission" date="2019-05" db="EMBL/GenBank/DDBJ databases">
        <title>Genome sequencing of F202Z8.</title>
        <authorList>
            <person name="Kwon Y.M."/>
        </authorList>
    </citation>
    <scope>NUCLEOTIDE SEQUENCE [LARGE SCALE GENOMIC DNA]</scope>
    <source>
        <strain evidence="10 11">F202Z8</strain>
    </source>
</reference>
<evidence type="ECO:0000256" key="2">
    <source>
        <dbReference type="ARBA" id="ARBA00005028"/>
    </source>
</evidence>
<evidence type="ECO:0000256" key="8">
    <source>
        <dbReference type="PIRSR" id="PIRSR005096-1"/>
    </source>
</evidence>
<dbReference type="PANTHER" id="PTHR10091">
    <property type="entry name" value="ALDOSE-1-EPIMERASE"/>
    <property type="match status" value="1"/>
</dbReference>
<dbReference type="GO" id="GO:0033499">
    <property type="term" value="P:galactose catabolic process via UDP-galactose, Leloir pathway"/>
    <property type="evidence" value="ECO:0007669"/>
    <property type="project" value="TreeGrafter"/>
</dbReference>
<dbReference type="InterPro" id="IPR047215">
    <property type="entry name" value="Galactose_mutarotase-like"/>
</dbReference>
<comment type="cofactor">
    <cofactor evidence="1">
        <name>Ca(2+)</name>
        <dbReference type="ChEBI" id="CHEBI:29108"/>
    </cofactor>
</comment>
<dbReference type="AlphaFoldDB" id="A0A5B7SQC3"/>
<dbReference type="PANTHER" id="PTHR10091:SF0">
    <property type="entry name" value="GALACTOSE MUTAROTASE"/>
    <property type="match status" value="1"/>
</dbReference>
<evidence type="ECO:0000256" key="1">
    <source>
        <dbReference type="ARBA" id="ARBA00001913"/>
    </source>
</evidence>
<gene>
    <name evidence="10" type="ORF">FGM00_11745</name>
</gene>
<name>A0A5B7SQC3_9FLAO</name>
<evidence type="ECO:0000313" key="11">
    <source>
        <dbReference type="Proteomes" id="UP000310017"/>
    </source>
</evidence>
<dbReference type="PIRSF" id="PIRSF005096">
    <property type="entry name" value="GALM"/>
    <property type="match status" value="1"/>
</dbReference>
<keyword evidence="11" id="KW-1185">Reference proteome</keyword>
<dbReference type="InterPro" id="IPR015443">
    <property type="entry name" value="Aldose_1-epimerase"/>
</dbReference>
<dbReference type="UniPathway" id="UPA00242"/>
<dbReference type="GO" id="GO:0005737">
    <property type="term" value="C:cytoplasm"/>
    <property type="evidence" value="ECO:0007669"/>
    <property type="project" value="TreeGrafter"/>
</dbReference>
<feature type="active site" description="Proton donor" evidence="8">
    <location>
        <position position="161"/>
    </location>
</feature>